<evidence type="ECO:0000313" key="1">
    <source>
        <dbReference type="EMBL" id="AGA18297.1"/>
    </source>
</evidence>
<reference evidence="1" key="1">
    <citation type="journal article" date="2013" name="ISME J.">
        <title>Previously unknown and highly divergent ssDNA viruses populate the oceans.</title>
        <authorList>
            <person name="Labonte J.M."/>
            <person name="Suttle C.A."/>
        </authorList>
    </citation>
    <scope>NUCLEOTIDE SEQUENCE</scope>
</reference>
<name>S4TFA5_9VIRU</name>
<accession>S4TFA5</accession>
<sequence>MASPRKTKRKVATQRKMNLRFVDGTTDVVVEGSHMLSVANHRLYRQGRQYELKVDIDAGGAGGSMSAIEVFALVPTWWMHRAWKMAKANYMKATKLERDALKPIQRAKWDDFRVLPGLTSTSNVAQRDATGVLFNLNNGEYTYSRIENDQGVLKQFTLGTPSATAYNIIGEYSDSFNVSQSPTTVITDGPYDDLPNQVKSDQEYQDLQEFGDIPPYDAENLPQQVWVKVAELTQQLGTSNRLSTGWFSAPLGMVRIRAIGGAYLDTNTGTTLEAKEGTYNGVHAPVMG</sequence>
<proteinExistence type="predicted"/>
<protein>
    <submittedName>
        <fullName evidence="1">Uncharacterized protein</fullName>
    </submittedName>
</protein>
<dbReference type="EMBL" id="JX904209">
    <property type="protein sequence ID" value="AGA18297.1"/>
    <property type="molecule type" value="Genomic_DNA"/>
</dbReference>
<organism evidence="1">
    <name type="scientific">uncultured marine virus</name>
    <dbReference type="NCBI Taxonomy" id="186617"/>
    <lineage>
        <taxon>Viruses</taxon>
        <taxon>environmental samples</taxon>
    </lineage>
</organism>